<accession>A0A8E2JWL4</accession>
<dbReference type="PANTHER" id="PTHR10366">
    <property type="entry name" value="NAD DEPENDENT EPIMERASE/DEHYDRATASE"/>
    <property type="match status" value="1"/>
</dbReference>
<keyword evidence="5" id="KW-1185">Reference proteome</keyword>
<dbReference type="SUPFAM" id="SSF51735">
    <property type="entry name" value="NAD(P)-binding Rossmann-fold domains"/>
    <property type="match status" value="1"/>
</dbReference>
<evidence type="ECO:0000313" key="5">
    <source>
        <dbReference type="Proteomes" id="UP000250140"/>
    </source>
</evidence>
<keyword evidence="1" id="KW-0560">Oxidoreductase</keyword>
<dbReference type="Gene3D" id="3.40.50.720">
    <property type="entry name" value="NAD(P)-binding Rossmann-like Domain"/>
    <property type="match status" value="1"/>
</dbReference>
<evidence type="ECO:0000313" key="4">
    <source>
        <dbReference type="EMBL" id="OCL12198.1"/>
    </source>
</evidence>
<organism evidence="4 5">
    <name type="scientific">Glonium stellatum</name>
    <dbReference type="NCBI Taxonomy" id="574774"/>
    <lineage>
        <taxon>Eukaryota</taxon>
        <taxon>Fungi</taxon>
        <taxon>Dikarya</taxon>
        <taxon>Ascomycota</taxon>
        <taxon>Pezizomycotina</taxon>
        <taxon>Dothideomycetes</taxon>
        <taxon>Pleosporomycetidae</taxon>
        <taxon>Gloniales</taxon>
        <taxon>Gloniaceae</taxon>
        <taxon>Glonium</taxon>
    </lineage>
</organism>
<comment type="similarity">
    <text evidence="2">Belongs to the NAD(P)-dependent epimerase/dehydratase family. Dihydroflavonol-4-reductase subfamily.</text>
</comment>
<proteinExistence type="inferred from homology"/>
<name>A0A8E2JWL4_9PEZI</name>
<evidence type="ECO:0000259" key="3">
    <source>
        <dbReference type="Pfam" id="PF01370"/>
    </source>
</evidence>
<dbReference type="InterPro" id="IPR001509">
    <property type="entry name" value="Epimerase_deHydtase"/>
</dbReference>
<dbReference type="InterPro" id="IPR050425">
    <property type="entry name" value="NAD(P)_dehydrat-like"/>
</dbReference>
<dbReference type="AlphaFoldDB" id="A0A8E2JWL4"/>
<keyword evidence="4" id="KW-0413">Isomerase</keyword>
<evidence type="ECO:0000256" key="2">
    <source>
        <dbReference type="ARBA" id="ARBA00023445"/>
    </source>
</evidence>
<dbReference type="PANTHER" id="PTHR10366:SF812">
    <property type="entry name" value="VPS9 DOMAIN-CONTAINING PROTEIN"/>
    <property type="match status" value="1"/>
</dbReference>
<dbReference type="Pfam" id="PF01370">
    <property type="entry name" value="Epimerase"/>
    <property type="match status" value="1"/>
</dbReference>
<dbReference type="InterPro" id="IPR036291">
    <property type="entry name" value="NAD(P)-bd_dom_sf"/>
</dbReference>
<gene>
    <name evidence="4" type="ORF">AOQ84DRAFT_334676</name>
</gene>
<reference evidence="4 5" key="1">
    <citation type="journal article" date="2016" name="Nat. Commun.">
        <title>Ectomycorrhizal ecology is imprinted in the genome of the dominant symbiotic fungus Cenococcum geophilum.</title>
        <authorList>
            <consortium name="DOE Joint Genome Institute"/>
            <person name="Peter M."/>
            <person name="Kohler A."/>
            <person name="Ohm R.A."/>
            <person name="Kuo A."/>
            <person name="Krutzmann J."/>
            <person name="Morin E."/>
            <person name="Arend M."/>
            <person name="Barry K.W."/>
            <person name="Binder M."/>
            <person name="Choi C."/>
            <person name="Clum A."/>
            <person name="Copeland A."/>
            <person name="Grisel N."/>
            <person name="Haridas S."/>
            <person name="Kipfer T."/>
            <person name="LaButti K."/>
            <person name="Lindquist E."/>
            <person name="Lipzen A."/>
            <person name="Maire R."/>
            <person name="Meier B."/>
            <person name="Mihaltcheva S."/>
            <person name="Molinier V."/>
            <person name="Murat C."/>
            <person name="Poggeler S."/>
            <person name="Quandt C.A."/>
            <person name="Sperisen C."/>
            <person name="Tritt A."/>
            <person name="Tisserant E."/>
            <person name="Crous P.W."/>
            <person name="Henrissat B."/>
            <person name="Nehls U."/>
            <person name="Egli S."/>
            <person name="Spatafora J.W."/>
            <person name="Grigoriev I.V."/>
            <person name="Martin F.M."/>
        </authorList>
    </citation>
    <scope>NUCLEOTIDE SEQUENCE [LARGE SCALE GENOMIC DNA]</scope>
    <source>
        <strain evidence="4 5">CBS 207.34</strain>
    </source>
</reference>
<dbReference type="GO" id="GO:0016616">
    <property type="term" value="F:oxidoreductase activity, acting on the CH-OH group of donors, NAD or NADP as acceptor"/>
    <property type="evidence" value="ECO:0007669"/>
    <property type="project" value="TreeGrafter"/>
</dbReference>
<sequence>MAGELVFLTGAAGFVGAQLVNESFKAGYRVRGTVRREAQVKQLKAHFGPQYGDKAEFIIVPDMTKEGAYDGMLDGVDYIFHVASPLPSGDTNWKKDYIEPAILGTTTILEAATKVPSIKRVVVTSSIAALKPIEGLPEGVPEKESNIANVRLSPDFSFANSGQAYRGSKILADKATTEFVQTKKPHFTVVTIHPSFIYGYNLLQSSFAELSPNSTNGWLLEALQTPNPAHGNRGVHILDVTEAHLRALKVTPELDPDMDPNSWSSGIAKFMLSVQPFDWNKVGDFVREKYPQAGSKIEGSVMKEGVMDTTRAEKILGLKHFRSIEAMVAEVIEQQLSFADFQERP</sequence>
<evidence type="ECO:0000256" key="1">
    <source>
        <dbReference type="ARBA" id="ARBA00023002"/>
    </source>
</evidence>
<dbReference type="OrthoDB" id="2735536at2759"/>
<protein>
    <submittedName>
        <fullName evidence="4">3-beta hydroxysteroid dehydrogenase/isomerase family protein</fullName>
    </submittedName>
</protein>
<feature type="domain" description="NAD-dependent epimerase/dehydratase" evidence="3">
    <location>
        <begin position="6"/>
        <end position="201"/>
    </location>
</feature>
<dbReference type="Proteomes" id="UP000250140">
    <property type="component" value="Unassembled WGS sequence"/>
</dbReference>
<dbReference type="EMBL" id="KV748909">
    <property type="protein sequence ID" value="OCL12198.1"/>
    <property type="molecule type" value="Genomic_DNA"/>
</dbReference>
<dbReference type="GO" id="GO:0016853">
    <property type="term" value="F:isomerase activity"/>
    <property type="evidence" value="ECO:0007669"/>
    <property type="project" value="UniProtKB-KW"/>
</dbReference>